<evidence type="ECO:0000259" key="3">
    <source>
        <dbReference type="PROSITE" id="PS51758"/>
    </source>
</evidence>
<proteinExistence type="predicted"/>
<feature type="domain" description="Letm1 RBD" evidence="3">
    <location>
        <begin position="16"/>
        <end position="188"/>
    </location>
</feature>
<feature type="signal peptide" evidence="2">
    <location>
        <begin position="1"/>
        <end position="21"/>
    </location>
</feature>
<sequence length="188" mass="20405">MIPFSIMLIICGEMTPLVVLALGNAVTPFTCRIPTQIAKSRRLRAVRKSAALRSHRAATTGSVSSLPPGSDTELHILQGEFTNPTWIASASASEILRACAALSLARSHTHPEPIVSLLRYRARLTSHAEYIARDDALIREGGGVAALEAAEVSIAVDERGGVDVAGDLSGWEAERAERRWLQKWLRQE</sequence>
<accession>A0A2I1DCX7</accession>
<name>A0A2I1DCX7_ASPC2</name>
<dbReference type="AlphaFoldDB" id="A0A2I1DCX7"/>
<dbReference type="GO" id="GO:0043022">
    <property type="term" value="F:ribosome binding"/>
    <property type="evidence" value="ECO:0007669"/>
    <property type="project" value="InterPro"/>
</dbReference>
<comment type="caution">
    <text evidence="4">The sequence shown here is derived from an EMBL/GenBank/DDBJ whole genome shotgun (WGS) entry which is preliminary data.</text>
</comment>
<dbReference type="RefSeq" id="XP_024696315.1">
    <property type="nucleotide sequence ID" value="XM_024840620.1"/>
</dbReference>
<dbReference type="InterPro" id="IPR033122">
    <property type="entry name" value="LETM1-like_RBD"/>
</dbReference>
<dbReference type="PROSITE" id="PS51758">
    <property type="entry name" value="LETM1_RBD"/>
    <property type="match status" value="1"/>
</dbReference>
<dbReference type="Proteomes" id="UP000234254">
    <property type="component" value="Unassembled WGS sequence"/>
</dbReference>
<protein>
    <recommendedName>
        <fullName evidence="3">Letm1 RBD domain-containing protein</fullName>
    </recommendedName>
</protein>
<organism evidence="4 5">
    <name type="scientific">Aspergillus campestris (strain IBT 28561)</name>
    <dbReference type="NCBI Taxonomy" id="1392248"/>
    <lineage>
        <taxon>Eukaryota</taxon>
        <taxon>Fungi</taxon>
        <taxon>Dikarya</taxon>
        <taxon>Ascomycota</taxon>
        <taxon>Pezizomycotina</taxon>
        <taxon>Eurotiomycetes</taxon>
        <taxon>Eurotiomycetidae</taxon>
        <taxon>Eurotiales</taxon>
        <taxon>Aspergillaceae</taxon>
        <taxon>Aspergillus</taxon>
        <taxon>Aspergillus subgen. Circumdati</taxon>
    </lineage>
</organism>
<dbReference type="OrthoDB" id="73691at2759"/>
<evidence type="ECO:0000313" key="5">
    <source>
        <dbReference type="Proteomes" id="UP000234254"/>
    </source>
</evidence>
<dbReference type="EMBL" id="MSFM01000001">
    <property type="protein sequence ID" value="PKY07721.1"/>
    <property type="molecule type" value="Genomic_DNA"/>
</dbReference>
<evidence type="ECO:0000256" key="1">
    <source>
        <dbReference type="PROSITE-ProRule" id="PRU01094"/>
    </source>
</evidence>
<keyword evidence="1" id="KW-0496">Mitochondrion</keyword>
<keyword evidence="2" id="KW-0732">Signal</keyword>
<evidence type="ECO:0000256" key="2">
    <source>
        <dbReference type="SAM" id="SignalP"/>
    </source>
</evidence>
<evidence type="ECO:0000313" key="4">
    <source>
        <dbReference type="EMBL" id="PKY07721.1"/>
    </source>
</evidence>
<reference evidence="4" key="1">
    <citation type="submission" date="2016-12" db="EMBL/GenBank/DDBJ databases">
        <title>The genomes of Aspergillus section Nigri reveals drivers in fungal speciation.</title>
        <authorList>
            <consortium name="DOE Joint Genome Institute"/>
            <person name="Vesth T.C."/>
            <person name="Nybo J."/>
            <person name="Theobald S."/>
            <person name="Brandl J."/>
            <person name="Frisvad J.C."/>
            <person name="Nielsen K.F."/>
            <person name="Lyhne E.K."/>
            <person name="Kogle M.E."/>
            <person name="Kuo A."/>
            <person name="Riley R."/>
            <person name="Clum A."/>
            <person name="Nolan M."/>
            <person name="Lipzen A."/>
            <person name="Salamov A."/>
            <person name="Henrissat B."/>
            <person name="Wiebenga A."/>
            <person name="De vries R.P."/>
            <person name="Grigoriev I.V."/>
            <person name="Mortensen U.H."/>
            <person name="Andersen M.R."/>
            <person name="Baker S.E."/>
        </authorList>
    </citation>
    <scope>NUCLEOTIDE SEQUENCE</scope>
    <source>
        <strain evidence="4">IBT 28561</strain>
    </source>
</reference>
<dbReference type="GeneID" id="36548144"/>
<gene>
    <name evidence="4" type="ORF">P168DRAFT_322956</name>
</gene>
<keyword evidence="5" id="KW-1185">Reference proteome</keyword>
<dbReference type="VEuPathDB" id="FungiDB:P168DRAFT_322956"/>
<feature type="chain" id="PRO_5014194833" description="Letm1 RBD domain-containing protein" evidence="2">
    <location>
        <begin position="22"/>
        <end position="188"/>
    </location>
</feature>